<dbReference type="InterPro" id="IPR050772">
    <property type="entry name" value="Hydratase-Decarb/MhpD_sf"/>
</dbReference>
<dbReference type="SUPFAM" id="SSF56529">
    <property type="entry name" value="FAH"/>
    <property type="match status" value="1"/>
</dbReference>
<protein>
    <submittedName>
        <fullName evidence="3">Hydratase/decarboxylase</fullName>
    </submittedName>
</protein>
<dbReference type="PANTHER" id="PTHR30143:SF0">
    <property type="entry name" value="2-KETO-4-PENTENOATE HYDRATASE"/>
    <property type="match status" value="1"/>
</dbReference>
<feature type="domain" description="Fumarylacetoacetase-like C-terminal" evidence="2">
    <location>
        <begin position="83"/>
        <end position="256"/>
    </location>
</feature>
<dbReference type="eggNOG" id="COG3971">
    <property type="taxonomic scope" value="Bacteria"/>
</dbReference>
<proteinExistence type="predicted"/>
<dbReference type="GO" id="GO:0005737">
    <property type="term" value="C:cytoplasm"/>
    <property type="evidence" value="ECO:0007669"/>
    <property type="project" value="TreeGrafter"/>
</dbReference>
<dbReference type="STRING" id="266779.Meso_1076"/>
<dbReference type="KEGG" id="mes:Meso_1076"/>
<name>Q11JF2_CHESB</name>
<evidence type="ECO:0000259" key="2">
    <source>
        <dbReference type="Pfam" id="PF01557"/>
    </source>
</evidence>
<dbReference type="HOGENOM" id="CLU_060136_4_0_5"/>
<sequence>MDSEIETLVDRIQGRISGREPWKDVLEDQPGLSDEDAYRIQFALIRRLAAAGDRAVGYKAAYTSAAVQAQRGNGGPIAGAFLQSGFLPEGEPIAIVPERRNAVEPEVAILLGADLPGPQVTPLDVRRAAALLLPAIEVAVGAPGDLKRSRQMVIATNKTAGSVIVGGPGRAPDGIDLRLEGCVMTINGSPAGSATGAEVMGDPYNAAAFIANTVLANGGMLTAGMILMTGSIIAAVPIEAGDDVRAEFTRLGSIHIRFAR</sequence>
<gene>
    <name evidence="3" type="ordered locus">Meso_1076</name>
</gene>
<organism evidence="3">
    <name type="scientific">Chelativorans sp. (strain BNC1)</name>
    <dbReference type="NCBI Taxonomy" id="266779"/>
    <lineage>
        <taxon>Bacteria</taxon>
        <taxon>Pseudomonadati</taxon>
        <taxon>Pseudomonadota</taxon>
        <taxon>Alphaproteobacteria</taxon>
        <taxon>Hyphomicrobiales</taxon>
        <taxon>Phyllobacteriaceae</taxon>
        <taxon>Chelativorans</taxon>
    </lineage>
</organism>
<evidence type="ECO:0000313" key="3">
    <source>
        <dbReference type="EMBL" id="ABG62473.1"/>
    </source>
</evidence>
<dbReference type="OrthoDB" id="9792137at2"/>
<dbReference type="InterPro" id="IPR036663">
    <property type="entry name" value="Fumarylacetoacetase_C_sf"/>
</dbReference>
<dbReference type="InterPro" id="IPR011234">
    <property type="entry name" value="Fumarylacetoacetase-like_C"/>
</dbReference>
<dbReference type="EMBL" id="CP000390">
    <property type="protein sequence ID" value="ABG62473.1"/>
    <property type="molecule type" value="Genomic_DNA"/>
</dbReference>
<evidence type="ECO:0000256" key="1">
    <source>
        <dbReference type="ARBA" id="ARBA00023239"/>
    </source>
</evidence>
<keyword evidence="1" id="KW-0456">Lyase</keyword>
<dbReference type="AlphaFoldDB" id="Q11JF2"/>
<accession>Q11JF2</accession>
<dbReference type="Gene3D" id="3.90.850.10">
    <property type="entry name" value="Fumarylacetoacetase-like, C-terminal domain"/>
    <property type="match status" value="1"/>
</dbReference>
<dbReference type="Pfam" id="PF01557">
    <property type="entry name" value="FAA_hydrolase"/>
    <property type="match status" value="1"/>
</dbReference>
<reference evidence="3" key="1">
    <citation type="submission" date="2006-06" db="EMBL/GenBank/DDBJ databases">
        <title>Complete sequence of chromosome of Chelativorans sp. BNC1.</title>
        <authorList>
            <consortium name="US DOE Joint Genome Institute"/>
            <person name="Copeland A."/>
            <person name="Lucas S."/>
            <person name="Lapidus A."/>
            <person name="Barry K."/>
            <person name="Detter J.C."/>
            <person name="Glavina del Rio T."/>
            <person name="Hammon N."/>
            <person name="Israni S."/>
            <person name="Dalin E."/>
            <person name="Tice H."/>
            <person name="Pitluck S."/>
            <person name="Chertkov O."/>
            <person name="Brettin T."/>
            <person name="Bruce D."/>
            <person name="Han C."/>
            <person name="Tapia R."/>
            <person name="Gilna P."/>
            <person name="Schmutz J."/>
            <person name="Larimer F."/>
            <person name="Land M."/>
            <person name="Hauser L."/>
            <person name="Kyrpides N."/>
            <person name="Mikhailova N."/>
            <person name="Richardson P."/>
        </authorList>
    </citation>
    <scope>NUCLEOTIDE SEQUENCE</scope>
    <source>
        <strain evidence="3">BNC1</strain>
    </source>
</reference>
<dbReference type="GO" id="GO:0008684">
    <property type="term" value="F:2-oxopent-4-enoate hydratase activity"/>
    <property type="evidence" value="ECO:0007669"/>
    <property type="project" value="TreeGrafter"/>
</dbReference>
<dbReference type="PANTHER" id="PTHR30143">
    <property type="entry name" value="ACID HYDRATASE"/>
    <property type="match status" value="1"/>
</dbReference>